<evidence type="ECO:0000313" key="2">
    <source>
        <dbReference type="Proteomes" id="UP000184268"/>
    </source>
</evidence>
<reference evidence="1 2" key="1">
    <citation type="submission" date="2016-11" db="EMBL/GenBank/DDBJ databases">
        <authorList>
            <person name="Jaros S."/>
            <person name="Januszkiewicz K."/>
            <person name="Wedrychowicz H."/>
        </authorList>
    </citation>
    <scope>NUCLEOTIDE SEQUENCE [LARGE SCALE GENOMIC DNA]</scope>
    <source>
        <strain evidence="1 2">DSM 16917</strain>
    </source>
</reference>
<sequence>MRSTLAHRRPCGAGYRGTLVRLGRRLRFNQMLRDTLAGNTAQALLPYGDFGAGGCVLLAKALEPLIPGIALVMIGRKAINSQDHMAVQLANGADYVDYLGVQSRQRLVRRYTGLLPPNQQHWPVTLAQPDWRYLNQQGMVPNEATVAELQRLLMPAIRWLRA</sequence>
<keyword evidence="2" id="KW-1185">Reference proteome</keyword>
<name>A0A1M5U8X6_9GAMM</name>
<dbReference type="RefSeq" id="WP_143165634.1">
    <property type="nucleotide sequence ID" value="NZ_FQXG01000003.1"/>
</dbReference>
<organism evidence="1 2">
    <name type="scientific">Ferrimonas marina</name>
    <dbReference type="NCBI Taxonomy" id="299255"/>
    <lineage>
        <taxon>Bacteria</taxon>
        <taxon>Pseudomonadati</taxon>
        <taxon>Pseudomonadota</taxon>
        <taxon>Gammaproteobacteria</taxon>
        <taxon>Alteromonadales</taxon>
        <taxon>Ferrimonadaceae</taxon>
        <taxon>Ferrimonas</taxon>
    </lineage>
</organism>
<dbReference type="EMBL" id="FQXG01000003">
    <property type="protein sequence ID" value="SHH59427.1"/>
    <property type="molecule type" value="Genomic_DNA"/>
</dbReference>
<gene>
    <name evidence="1" type="ORF">SAMN02745129_2458</name>
</gene>
<dbReference type="OrthoDB" id="6372272at2"/>
<dbReference type="AlphaFoldDB" id="A0A1M5U8X6"/>
<proteinExistence type="predicted"/>
<evidence type="ECO:0000313" key="1">
    <source>
        <dbReference type="EMBL" id="SHH59427.1"/>
    </source>
</evidence>
<protein>
    <submittedName>
        <fullName evidence="1">Uncharacterized protein</fullName>
    </submittedName>
</protein>
<dbReference type="STRING" id="299255.SAMN02745129_2458"/>
<dbReference type="Proteomes" id="UP000184268">
    <property type="component" value="Unassembled WGS sequence"/>
</dbReference>
<accession>A0A1M5U8X6</accession>